<feature type="domain" description="THD" evidence="7">
    <location>
        <begin position="510"/>
        <end position="625"/>
    </location>
</feature>
<dbReference type="PANTHER" id="PTHR11471:SF13">
    <property type="entry name" value="TNF FAMILY PROFILE DOMAIN-CONTAINING PROTEIN"/>
    <property type="match status" value="1"/>
</dbReference>
<accession>A0AAE0RNK3</accession>
<dbReference type="GO" id="GO:0006955">
    <property type="term" value="P:immune response"/>
    <property type="evidence" value="ECO:0007669"/>
    <property type="project" value="InterPro"/>
</dbReference>
<sequence length="626" mass="70225">MAQGGNQLSAYKGFDVSNSRLNSILRTNSHTPINDSCSTNSSLPNNQYSASTNRLLNEKSGVRSNQLPDSHSSLSVNRERVNESDGKHCRLTSSDSGVSCKYMHYCSSSIEESNNLSENRAKRLSRRNGETRSKCVGFYLDSSANFTDKSIFVTDKDTDSDFESDSDLTFFNTESASPGQGNGDSDSPGNKYTSKLSRGSTGGNLTRGNNTTPKMQRYAYSGNSITPSNYGCSTKQANTPYNTNCKNDQISLLQHQQLPGLLYSIINQDHDSFQKDRPYHSQSKCEAIRSRCHREVDHNFDPLSCVPLADDSQDTELDPSCIVSHESSAAQREIQTLTTISKSIVCDTRSWYKNKAIKAFLVVLMVFNIILLLATGFLISMLLNQHIYQECPLCKDIMDHVKNLNGGNINDLGIQKHLNENDENGRCCLDYAFILKLMTQINSNQQELSENNTTFAETIIKMIRNAQQKAAIHLQSVPFTSEHSGQMSESIRWNFKEATNVENFWNKTDSDTEILIPLTGVYYVYAMVQYRHTNPNSTRGHDSRSTFEEFPLSASLYKKSKSESNRIRIGTVTLHCRFGSQSIEHNSIIQKILQLTSGDKLSLVVSNRQFLSNEQNKHQIGLFKVN</sequence>
<proteinExistence type="inferred from homology"/>
<protein>
    <recommendedName>
        <fullName evidence="7">THD domain-containing protein</fullName>
    </recommendedName>
</protein>
<evidence type="ECO:0000256" key="2">
    <source>
        <dbReference type="ARBA" id="ARBA00008670"/>
    </source>
</evidence>
<keyword evidence="4 6" id="KW-0472">Membrane</keyword>
<feature type="region of interest" description="Disordered" evidence="5">
    <location>
        <begin position="157"/>
        <end position="213"/>
    </location>
</feature>
<dbReference type="InterPro" id="IPR006052">
    <property type="entry name" value="TNF_dom"/>
</dbReference>
<dbReference type="Pfam" id="PF00229">
    <property type="entry name" value="TNF"/>
    <property type="match status" value="1"/>
</dbReference>
<comment type="caution">
    <text evidence="8">The sequence shown here is derived from an EMBL/GenBank/DDBJ whole genome shotgun (WGS) entry which is preliminary data.</text>
</comment>
<dbReference type="SUPFAM" id="SSF49842">
    <property type="entry name" value="TNF-like"/>
    <property type="match status" value="1"/>
</dbReference>
<evidence type="ECO:0000313" key="9">
    <source>
        <dbReference type="Proteomes" id="UP001195483"/>
    </source>
</evidence>
<feature type="transmembrane region" description="Helical" evidence="6">
    <location>
        <begin position="359"/>
        <end position="383"/>
    </location>
</feature>
<feature type="compositionally biased region" description="Basic and acidic residues" evidence="5">
    <location>
        <begin position="77"/>
        <end position="87"/>
    </location>
</feature>
<reference evidence="8" key="3">
    <citation type="submission" date="2023-05" db="EMBL/GenBank/DDBJ databases">
        <authorList>
            <person name="Smith C.H."/>
        </authorList>
    </citation>
    <scope>NUCLEOTIDE SEQUENCE</scope>
    <source>
        <strain evidence="8">CHS0354</strain>
        <tissue evidence="8">Mantle</tissue>
    </source>
</reference>
<keyword evidence="3" id="KW-0202">Cytokine</keyword>
<feature type="compositionally biased region" description="Low complexity" evidence="5">
    <location>
        <begin position="197"/>
        <end position="212"/>
    </location>
</feature>
<evidence type="ECO:0000256" key="1">
    <source>
        <dbReference type="ARBA" id="ARBA00004370"/>
    </source>
</evidence>
<evidence type="ECO:0000256" key="3">
    <source>
        <dbReference type="ARBA" id="ARBA00022514"/>
    </source>
</evidence>
<name>A0AAE0RNK3_9BIVA</name>
<organism evidence="8 9">
    <name type="scientific">Potamilus streckersoni</name>
    <dbReference type="NCBI Taxonomy" id="2493646"/>
    <lineage>
        <taxon>Eukaryota</taxon>
        <taxon>Metazoa</taxon>
        <taxon>Spiralia</taxon>
        <taxon>Lophotrochozoa</taxon>
        <taxon>Mollusca</taxon>
        <taxon>Bivalvia</taxon>
        <taxon>Autobranchia</taxon>
        <taxon>Heteroconchia</taxon>
        <taxon>Palaeoheterodonta</taxon>
        <taxon>Unionida</taxon>
        <taxon>Unionoidea</taxon>
        <taxon>Unionidae</taxon>
        <taxon>Ambleminae</taxon>
        <taxon>Lampsilini</taxon>
        <taxon>Potamilus</taxon>
    </lineage>
</organism>
<feature type="region of interest" description="Disordered" evidence="5">
    <location>
        <begin position="60"/>
        <end position="87"/>
    </location>
</feature>
<gene>
    <name evidence="8" type="ORF">CHS0354_002590</name>
</gene>
<comment type="similarity">
    <text evidence="2">Belongs to the tumor necrosis factor family.</text>
</comment>
<evidence type="ECO:0000256" key="5">
    <source>
        <dbReference type="SAM" id="MobiDB-lite"/>
    </source>
</evidence>
<evidence type="ECO:0000256" key="6">
    <source>
        <dbReference type="SAM" id="Phobius"/>
    </source>
</evidence>
<keyword evidence="9" id="KW-1185">Reference proteome</keyword>
<keyword evidence="6" id="KW-1133">Transmembrane helix</keyword>
<dbReference type="GO" id="GO:0005615">
    <property type="term" value="C:extracellular space"/>
    <property type="evidence" value="ECO:0007669"/>
    <property type="project" value="UniProtKB-KW"/>
</dbReference>
<dbReference type="InterPro" id="IPR008983">
    <property type="entry name" value="Tumour_necrosis_fac-like_dom"/>
</dbReference>
<dbReference type="AlphaFoldDB" id="A0AAE0RNK3"/>
<comment type="subcellular location">
    <subcellularLocation>
        <location evidence="1">Membrane</location>
    </subcellularLocation>
</comment>
<dbReference type="GO" id="GO:0016020">
    <property type="term" value="C:membrane"/>
    <property type="evidence" value="ECO:0007669"/>
    <property type="project" value="UniProtKB-SubCell"/>
</dbReference>
<feature type="region of interest" description="Disordered" evidence="5">
    <location>
        <begin position="30"/>
        <end position="49"/>
    </location>
</feature>
<feature type="compositionally biased region" description="Polar residues" evidence="5">
    <location>
        <begin position="167"/>
        <end position="196"/>
    </location>
</feature>
<reference evidence="8" key="1">
    <citation type="journal article" date="2021" name="Genome Biol. Evol.">
        <title>A High-Quality Reference Genome for a Parasitic Bivalve with Doubly Uniparental Inheritance (Bivalvia: Unionida).</title>
        <authorList>
            <person name="Smith C.H."/>
        </authorList>
    </citation>
    <scope>NUCLEOTIDE SEQUENCE</scope>
    <source>
        <strain evidence="8">CHS0354</strain>
    </source>
</reference>
<evidence type="ECO:0000313" key="8">
    <source>
        <dbReference type="EMBL" id="KAK3576806.1"/>
    </source>
</evidence>
<keyword evidence="6" id="KW-0812">Transmembrane</keyword>
<dbReference type="GO" id="GO:0005125">
    <property type="term" value="F:cytokine activity"/>
    <property type="evidence" value="ECO:0007669"/>
    <property type="project" value="UniProtKB-KW"/>
</dbReference>
<dbReference type="PANTHER" id="PTHR11471">
    <property type="entry name" value="TUMOR NECROSIS FACTOR FAMILY MEMBER"/>
    <property type="match status" value="1"/>
</dbReference>
<dbReference type="Proteomes" id="UP001195483">
    <property type="component" value="Unassembled WGS sequence"/>
</dbReference>
<dbReference type="EMBL" id="JAEAOA010000213">
    <property type="protein sequence ID" value="KAK3576806.1"/>
    <property type="molecule type" value="Genomic_DNA"/>
</dbReference>
<evidence type="ECO:0000256" key="4">
    <source>
        <dbReference type="ARBA" id="ARBA00023136"/>
    </source>
</evidence>
<evidence type="ECO:0000259" key="7">
    <source>
        <dbReference type="Pfam" id="PF00229"/>
    </source>
</evidence>
<reference evidence="8" key="2">
    <citation type="journal article" date="2021" name="Genome Biol. Evol.">
        <title>Developing a high-quality reference genome for a parasitic bivalve with doubly uniparental inheritance (Bivalvia: Unionida).</title>
        <authorList>
            <person name="Smith C.H."/>
        </authorList>
    </citation>
    <scope>NUCLEOTIDE SEQUENCE</scope>
    <source>
        <strain evidence="8">CHS0354</strain>
        <tissue evidence="8">Mantle</tissue>
    </source>
</reference>
<dbReference type="Gene3D" id="2.60.120.40">
    <property type="match status" value="1"/>
</dbReference>
<dbReference type="GO" id="GO:0005164">
    <property type="term" value="F:tumor necrosis factor receptor binding"/>
    <property type="evidence" value="ECO:0007669"/>
    <property type="project" value="InterPro"/>
</dbReference>
<feature type="compositionally biased region" description="Polar residues" evidence="5">
    <location>
        <begin position="62"/>
        <end position="76"/>
    </location>
</feature>